<dbReference type="EMBL" id="VCEJ01000002">
    <property type="protein sequence ID" value="TLV02372.1"/>
    <property type="molecule type" value="Genomic_DNA"/>
</dbReference>
<organism evidence="1 2">
    <name type="scientific">Dyadobacter luticola</name>
    <dbReference type="NCBI Taxonomy" id="1979387"/>
    <lineage>
        <taxon>Bacteria</taxon>
        <taxon>Pseudomonadati</taxon>
        <taxon>Bacteroidota</taxon>
        <taxon>Cytophagia</taxon>
        <taxon>Cytophagales</taxon>
        <taxon>Spirosomataceae</taxon>
        <taxon>Dyadobacter</taxon>
    </lineage>
</organism>
<dbReference type="InterPro" id="IPR002514">
    <property type="entry name" value="Transposase_8"/>
</dbReference>
<reference evidence="1 2" key="1">
    <citation type="submission" date="2019-05" db="EMBL/GenBank/DDBJ databases">
        <authorList>
            <person name="Qu J.-H."/>
        </authorList>
    </citation>
    <scope>NUCLEOTIDE SEQUENCE [LARGE SCALE GENOMIC DNA]</scope>
    <source>
        <strain evidence="1 2">T17</strain>
    </source>
</reference>
<accession>A0A5R9L1D7</accession>
<dbReference type="InterPro" id="IPR036388">
    <property type="entry name" value="WH-like_DNA-bd_sf"/>
</dbReference>
<keyword evidence="2" id="KW-1185">Reference proteome</keyword>
<dbReference type="OrthoDB" id="930609at2"/>
<dbReference type="InterPro" id="IPR052057">
    <property type="entry name" value="IS150/IS1296_orfA-like"/>
</dbReference>
<evidence type="ECO:0000313" key="1">
    <source>
        <dbReference type="EMBL" id="TLV02372.1"/>
    </source>
</evidence>
<name>A0A5R9L1D7_9BACT</name>
<evidence type="ECO:0000313" key="2">
    <source>
        <dbReference type="Proteomes" id="UP000306402"/>
    </source>
</evidence>
<dbReference type="AlphaFoldDB" id="A0A5R9L1D7"/>
<comment type="caution">
    <text evidence="1">The sequence shown here is derived from an EMBL/GenBank/DDBJ whole genome shotgun (WGS) entry which is preliminary data.</text>
</comment>
<dbReference type="PANTHER" id="PTHR33795:SF1">
    <property type="entry name" value="INSERTION ELEMENT IS150 PROTEIN INSJ"/>
    <property type="match status" value="1"/>
</dbReference>
<dbReference type="InterPro" id="IPR009057">
    <property type="entry name" value="Homeodomain-like_sf"/>
</dbReference>
<dbReference type="RefSeq" id="WP_138363581.1">
    <property type="nucleotide sequence ID" value="NZ_VCEJ01000002.1"/>
</dbReference>
<protein>
    <submittedName>
        <fullName evidence="1">Transposase</fullName>
    </submittedName>
</protein>
<sequence>MGRALLTGWVSEPLPHHRRIYTKEFKQEAVLAYRQTGLSLYECCLKYKIPSEITLLTWIRQYEQYGINGFNNACGRPSKMIKKTTFKRIYGPLTRLEELERENLYLCAENEVLKSWKP</sequence>
<dbReference type="Pfam" id="PF01527">
    <property type="entry name" value="HTH_Tnp_1"/>
    <property type="match status" value="1"/>
</dbReference>
<dbReference type="Proteomes" id="UP000306402">
    <property type="component" value="Unassembled WGS sequence"/>
</dbReference>
<gene>
    <name evidence="1" type="ORF">FEN17_01670</name>
</gene>
<dbReference type="Gene3D" id="1.10.10.10">
    <property type="entry name" value="Winged helix-like DNA-binding domain superfamily/Winged helix DNA-binding domain"/>
    <property type="match status" value="1"/>
</dbReference>
<dbReference type="SUPFAM" id="SSF46689">
    <property type="entry name" value="Homeodomain-like"/>
    <property type="match status" value="1"/>
</dbReference>
<proteinExistence type="predicted"/>
<dbReference type="PANTHER" id="PTHR33795">
    <property type="entry name" value="INSERTION ELEMENT IS150 PROTEIN INSJ"/>
    <property type="match status" value="1"/>
</dbReference>